<keyword evidence="4" id="KW-0597">Phosphoprotein</keyword>
<comment type="subcellular location">
    <subcellularLocation>
        <location evidence="2">Membrane</location>
    </subcellularLocation>
</comment>
<dbReference type="KEGG" id="cpae:CPAST_c10140"/>
<dbReference type="InterPro" id="IPR036097">
    <property type="entry name" value="HisK_dim/P_sf"/>
</dbReference>
<evidence type="ECO:0000313" key="10">
    <source>
        <dbReference type="EMBL" id="KRU12890.1"/>
    </source>
</evidence>
<dbReference type="GO" id="GO:0000155">
    <property type="term" value="F:phosphorelay sensor kinase activity"/>
    <property type="evidence" value="ECO:0007669"/>
    <property type="project" value="InterPro"/>
</dbReference>
<evidence type="ECO:0000259" key="8">
    <source>
        <dbReference type="PROSITE" id="PS50109"/>
    </source>
</evidence>
<evidence type="ECO:0000256" key="1">
    <source>
        <dbReference type="ARBA" id="ARBA00000085"/>
    </source>
</evidence>
<dbReference type="Gene3D" id="1.10.287.130">
    <property type="match status" value="1"/>
</dbReference>
<dbReference type="PATRIC" id="fig|1262449.3.peg.1953"/>
<dbReference type="Proteomes" id="UP000030905">
    <property type="component" value="Chromosome"/>
</dbReference>
<dbReference type="SMART" id="SM00388">
    <property type="entry name" value="HisKA"/>
    <property type="match status" value="1"/>
</dbReference>
<dbReference type="InterPro" id="IPR036890">
    <property type="entry name" value="HATPase_C_sf"/>
</dbReference>
<dbReference type="Pfam" id="PF02518">
    <property type="entry name" value="HATPase_c"/>
    <property type="match status" value="1"/>
</dbReference>
<evidence type="ECO:0000313" key="12">
    <source>
        <dbReference type="Proteomes" id="UP000030905"/>
    </source>
</evidence>
<keyword evidence="5" id="KW-0808">Transferase</keyword>
<organism evidence="9 12">
    <name type="scientific">Clostridium pasteurianum DSM 525 = ATCC 6013</name>
    <dbReference type="NCBI Taxonomy" id="1262449"/>
    <lineage>
        <taxon>Bacteria</taxon>
        <taxon>Bacillati</taxon>
        <taxon>Bacillota</taxon>
        <taxon>Clostridia</taxon>
        <taxon>Eubacteriales</taxon>
        <taxon>Clostridiaceae</taxon>
        <taxon>Clostridium</taxon>
    </lineage>
</organism>
<dbReference type="AlphaFoldDB" id="A0A0H3J174"/>
<gene>
    <name evidence="9" type="ORF">CLPA_c10140</name>
    <name evidence="10" type="ORF">CP6013_02138</name>
</gene>
<dbReference type="PRINTS" id="PR01780">
    <property type="entry name" value="LANTIREGPROT"/>
</dbReference>
<dbReference type="Pfam" id="PF00512">
    <property type="entry name" value="HisKA"/>
    <property type="match status" value="1"/>
</dbReference>
<evidence type="ECO:0000256" key="4">
    <source>
        <dbReference type="ARBA" id="ARBA00022553"/>
    </source>
</evidence>
<keyword evidence="7" id="KW-0902">Two-component regulatory system</keyword>
<reference evidence="10 11" key="3">
    <citation type="journal article" name="Genome Announc.">
        <title>Improved Draft Genome Sequence of Clostridium pasteurianum Strain ATCC 6013 (DSM 525) Using a Hybrid Next-Generation Sequencing Approach.</title>
        <authorList>
            <person name="Pyne M.E."/>
            <person name="Utturkar S."/>
            <person name="Brown S.D."/>
            <person name="Moo-Young M."/>
            <person name="Chung D.A."/>
            <person name="Chou C.P."/>
        </authorList>
    </citation>
    <scope>NUCLEOTIDE SEQUENCE [LARGE SCALE GENOMIC DNA]</scope>
    <source>
        <strain evidence="10 11">ATCC 6013</strain>
    </source>
</reference>
<dbReference type="GO" id="GO:0016036">
    <property type="term" value="P:cellular response to phosphate starvation"/>
    <property type="evidence" value="ECO:0007669"/>
    <property type="project" value="TreeGrafter"/>
</dbReference>
<dbReference type="GeneID" id="93073212"/>
<reference evidence="9 12" key="1">
    <citation type="journal article" date="2015" name="Genome Announc.">
        <title>Complete Genome Sequence of the Nitrogen-Fixing and Solvent-Producing Clostridium pasteurianum DSM 525.</title>
        <authorList>
            <person name="Poehlein A."/>
            <person name="Grosse-Honebrink A."/>
            <person name="Zhang Y."/>
            <person name="Minton N.P."/>
            <person name="Daniel R."/>
        </authorList>
    </citation>
    <scope>NUCLEOTIDE SEQUENCE [LARGE SCALE GENOMIC DNA]</scope>
    <source>
        <strain evidence="9">DSM 525</strain>
        <strain evidence="12">DSM 525 / ATCC 6013</strain>
    </source>
</reference>
<dbReference type="RefSeq" id="WP_003444701.1">
    <property type="nucleotide sequence ID" value="NZ_ANZB01000005.1"/>
</dbReference>
<evidence type="ECO:0000256" key="7">
    <source>
        <dbReference type="ARBA" id="ARBA00023012"/>
    </source>
</evidence>
<evidence type="ECO:0000256" key="3">
    <source>
        <dbReference type="ARBA" id="ARBA00012438"/>
    </source>
</evidence>
<dbReference type="GO" id="GO:0004721">
    <property type="term" value="F:phosphoprotein phosphatase activity"/>
    <property type="evidence" value="ECO:0007669"/>
    <property type="project" value="TreeGrafter"/>
</dbReference>
<dbReference type="InterPro" id="IPR005467">
    <property type="entry name" value="His_kinase_dom"/>
</dbReference>
<evidence type="ECO:0000256" key="6">
    <source>
        <dbReference type="ARBA" id="ARBA00022777"/>
    </source>
</evidence>
<keyword evidence="12" id="KW-1185">Reference proteome</keyword>
<dbReference type="eggNOG" id="COG2205">
    <property type="taxonomic scope" value="Bacteria"/>
</dbReference>
<dbReference type="InterPro" id="IPR008358">
    <property type="entry name" value="Sig_transdc_His_kin/Pase_MprB"/>
</dbReference>
<dbReference type="PANTHER" id="PTHR45453:SF1">
    <property type="entry name" value="PHOSPHATE REGULON SENSOR PROTEIN PHOR"/>
    <property type="match status" value="1"/>
</dbReference>
<keyword evidence="6 9" id="KW-0418">Kinase</keyword>
<comment type="catalytic activity">
    <reaction evidence="1">
        <text>ATP + protein L-histidine = ADP + protein N-phospho-L-histidine.</text>
        <dbReference type="EC" id="2.7.13.3"/>
    </reaction>
</comment>
<dbReference type="PROSITE" id="PS50109">
    <property type="entry name" value="HIS_KIN"/>
    <property type="match status" value="1"/>
</dbReference>
<dbReference type="SMART" id="SM00387">
    <property type="entry name" value="HATPase_c"/>
    <property type="match status" value="1"/>
</dbReference>
<dbReference type="SUPFAM" id="SSF55874">
    <property type="entry name" value="ATPase domain of HSP90 chaperone/DNA topoisomerase II/histidine kinase"/>
    <property type="match status" value="1"/>
</dbReference>
<dbReference type="KEGG" id="cpat:CLPA_c10140"/>
<dbReference type="Gene3D" id="3.30.565.10">
    <property type="entry name" value="Histidine kinase-like ATPase, C-terminal domain"/>
    <property type="match status" value="1"/>
</dbReference>
<dbReference type="PANTHER" id="PTHR45453">
    <property type="entry name" value="PHOSPHATE REGULON SENSOR PROTEIN PHOR"/>
    <property type="match status" value="1"/>
</dbReference>
<dbReference type="InterPro" id="IPR003594">
    <property type="entry name" value="HATPase_dom"/>
</dbReference>
<dbReference type="InterPro" id="IPR003661">
    <property type="entry name" value="HisK_dim/P_dom"/>
</dbReference>
<dbReference type="EMBL" id="CP009268">
    <property type="protein sequence ID" value="AJA51102.1"/>
    <property type="molecule type" value="Genomic_DNA"/>
</dbReference>
<evidence type="ECO:0000256" key="2">
    <source>
        <dbReference type="ARBA" id="ARBA00004370"/>
    </source>
</evidence>
<dbReference type="InterPro" id="IPR050351">
    <property type="entry name" value="BphY/WalK/GraS-like"/>
</dbReference>
<protein>
    <recommendedName>
        <fullName evidence="3">histidine kinase</fullName>
        <ecNumber evidence="3">2.7.13.3</ecNumber>
    </recommendedName>
</protein>
<proteinExistence type="predicted"/>
<dbReference type="EMBL" id="JPGY02000001">
    <property type="protein sequence ID" value="KRU12890.1"/>
    <property type="molecule type" value="Genomic_DNA"/>
</dbReference>
<accession>A0A0H3J174</accession>
<dbReference type="SUPFAM" id="SSF47384">
    <property type="entry name" value="Homodimeric domain of signal transducing histidine kinase"/>
    <property type="match status" value="1"/>
</dbReference>
<feature type="domain" description="Histidine kinase" evidence="8">
    <location>
        <begin position="86"/>
        <end position="280"/>
    </location>
</feature>
<evidence type="ECO:0000256" key="5">
    <source>
        <dbReference type="ARBA" id="ARBA00022679"/>
    </source>
</evidence>
<dbReference type="EC" id="2.7.13.3" evidence="3"/>
<evidence type="ECO:0000313" key="11">
    <source>
        <dbReference type="Proteomes" id="UP000028042"/>
    </source>
</evidence>
<dbReference type="Proteomes" id="UP000028042">
    <property type="component" value="Unassembled WGS sequence"/>
</dbReference>
<dbReference type="CDD" id="cd00082">
    <property type="entry name" value="HisKA"/>
    <property type="match status" value="1"/>
</dbReference>
<evidence type="ECO:0000313" key="9">
    <source>
        <dbReference type="EMBL" id="AJA51102.1"/>
    </source>
</evidence>
<dbReference type="GO" id="GO:0005886">
    <property type="term" value="C:plasma membrane"/>
    <property type="evidence" value="ECO:0007669"/>
    <property type="project" value="TreeGrafter"/>
</dbReference>
<sequence>MWLLTILLIAVILILTTSFVRYKKDVRYITRQIINSNGEYQNLKMNTLNRDLEHLVLSINNLYEINQQNNIKIKHSEEELRCSIANMCHDLRTPLTSIMGYVQLIDENHLNKDKRDKYMDIVKKRTTRLQNLITNFYELSRIDAGDCKFNLKSINLKDILCETIALSYNDFTKNNIEPAINIEEGNYTIISDEKAVMRIFSNLINNIIKHGEKNVTITLKLQDNCILTEFSNNASNLKIENINHLFDRTFTADITRTNENTGLGLSITKSLITQLGHEITANLSNETLKIVIVWNKLSSN</sequence>
<reference evidence="10" key="2">
    <citation type="submission" date="2015-10" db="EMBL/GenBank/DDBJ databases">
        <title>Improved Draft Genome Sequence of Clostridium pasteurianum Strain ATCC 6013 (DSM 525) Using a Hybrid Next-Generation Sequencing Approach.</title>
        <authorList>
            <person name="Pyne M.E."/>
            <person name="Utturkar S.M."/>
            <person name="Brown S.D."/>
            <person name="Moo-Young M."/>
            <person name="Chung D.A."/>
            <person name="Chou P.C."/>
        </authorList>
    </citation>
    <scope>NUCLEOTIDE SEQUENCE</scope>
    <source>
        <strain evidence="10">ATCC 6013</strain>
    </source>
</reference>
<name>A0A0H3J174_CLOPA</name>